<dbReference type="AlphaFoldDB" id="A0A392UV84"/>
<dbReference type="EMBL" id="LXQA010984526">
    <property type="protein sequence ID" value="MCI79938.1"/>
    <property type="molecule type" value="Genomic_DNA"/>
</dbReference>
<evidence type="ECO:0000313" key="3">
    <source>
        <dbReference type="Proteomes" id="UP000265520"/>
    </source>
</evidence>
<sequence length="42" mass="4893">MEEADRDLSEKFQPEASSKDDEPEERKDDGDQLEFSQQQSSM</sequence>
<feature type="compositionally biased region" description="Basic and acidic residues" evidence="1">
    <location>
        <begin position="1"/>
        <end position="30"/>
    </location>
</feature>
<organism evidence="2 3">
    <name type="scientific">Trifolium medium</name>
    <dbReference type="NCBI Taxonomy" id="97028"/>
    <lineage>
        <taxon>Eukaryota</taxon>
        <taxon>Viridiplantae</taxon>
        <taxon>Streptophyta</taxon>
        <taxon>Embryophyta</taxon>
        <taxon>Tracheophyta</taxon>
        <taxon>Spermatophyta</taxon>
        <taxon>Magnoliopsida</taxon>
        <taxon>eudicotyledons</taxon>
        <taxon>Gunneridae</taxon>
        <taxon>Pentapetalae</taxon>
        <taxon>rosids</taxon>
        <taxon>fabids</taxon>
        <taxon>Fabales</taxon>
        <taxon>Fabaceae</taxon>
        <taxon>Papilionoideae</taxon>
        <taxon>50 kb inversion clade</taxon>
        <taxon>NPAAA clade</taxon>
        <taxon>Hologalegina</taxon>
        <taxon>IRL clade</taxon>
        <taxon>Trifolieae</taxon>
        <taxon>Trifolium</taxon>
    </lineage>
</organism>
<comment type="caution">
    <text evidence="2">The sequence shown here is derived from an EMBL/GenBank/DDBJ whole genome shotgun (WGS) entry which is preliminary data.</text>
</comment>
<reference evidence="2 3" key="1">
    <citation type="journal article" date="2018" name="Front. Plant Sci.">
        <title>Red Clover (Trifolium pratense) and Zigzag Clover (T. medium) - A Picture of Genomic Similarities and Differences.</title>
        <authorList>
            <person name="Dluhosova J."/>
            <person name="Istvanek J."/>
            <person name="Nedelnik J."/>
            <person name="Repkova J."/>
        </authorList>
    </citation>
    <scope>NUCLEOTIDE SEQUENCE [LARGE SCALE GENOMIC DNA]</scope>
    <source>
        <strain evidence="3">cv. 10/8</strain>
        <tissue evidence="2">Leaf</tissue>
    </source>
</reference>
<evidence type="ECO:0000256" key="1">
    <source>
        <dbReference type="SAM" id="MobiDB-lite"/>
    </source>
</evidence>
<feature type="non-terminal residue" evidence="2">
    <location>
        <position position="42"/>
    </location>
</feature>
<accession>A0A392UV84</accession>
<feature type="region of interest" description="Disordered" evidence="1">
    <location>
        <begin position="1"/>
        <end position="42"/>
    </location>
</feature>
<evidence type="ECO:0000313" key="2">
    <source>
        <dbReference type="EMBL" id="MCI79938.1"/>
    </source>
</evidence>
<keyword evidence="3" id="KW-1185">Reference proteome</keyword>
<dbReference type="Proteomes" id="UP000265520">
    <property type="component" value="Unassembled WGS sequence"/>
</dbReference>
<name>A0A392UV84_9FABA</name>
<proteinExistence type="predicted"/>
<protein>
    <submittedName>
        <fullName evidence="2">Uncharacterized protein</fullName>
    </submittedName>
</protein>